<dbReference type="AlphaFoldDB" id="A0ABD2PU92"/>
<evidence type="ECO:0000256" key="1">
    <source>
        <dbReference type="PIRSR" id="PIRSR600101-2"/>
    </source>
</evidence>
<name>A0ABD2PU92_9PLAT</name>
<keyword evidence="3" id="KW-1185">Reference proteome</keyword>
<protein>
    <submittedName>
        <fullName evidence="2">Uncharacterized protein</fullName>
    </submittedName>
</protein>
<sequence>MHSMGIGGGFLMVYRDGQTNQSFTLDSREVAPLATHREFYKNVSPLGSLFGPLAVAVPGEMHGLYAAHKRFGKLPWSQLLQPVILLVERGFVMNHELHQTLQEKLYFKEAWTAPSLAEHVRELK</sequence>
<dbReference type="EMBL" id="JBJKFK010003042">
    <property type="protein sequence ID" value="KAL3310332.1"/>
    <property type="molecule type" value="Genomic_DNA"/>
</dbReference>
<dbReference type="SUPFAM" id="SSF56235">
    <property type="entry name" value="N-terminal nucleophile aminohydrolases (Ntn hydrolases)"/>
    <property type="match status" value="1"/>
</dbReference>
<proteinExistence type="predicted"/>
<feature type="binding site" evidence="1">
    <location>
        <position position="28"/>
    </location>
    <ligand>
        <name>L-glutamate</name>
        <dbReference type="ChEBI" id="CHEBI:29985"/>
    </ligand>
</feature>
<accession>A0ABD2PU92</accession>
<reference evidence="2 3" key="1">
    <citation type="submission" date="2024-11" db="EMBL/GenBank/DDBJ databases">
        <title>Adaptive evolution of stress response genes in parasites aligns with host niche diversity.</title>
        <authorList>
            <person name="Hahn C."/>
            <person name="Resl P."/>
        </authorList>
    </citation>
    <scope>NUCLEOTIDE SEQUENCE [LARGE SCALE GENOMIC DNA]</scope>
    <source>
        <strain evidence="2">EGGRZ-B1_66</strain>
        <tissue evidence="2">Body</tissue>
    </source>
</reference>
<evidence type="ECO:0000313" key="3">
    <source>
        <dbReference type="Proteomes" id="UP001626550"/>
    </source>
</evidence>
<gene>
    <name evidence="2" type="ORF">Ciccas_011105</name>
</gene>
<evidence type="ECO:0000313" key="2">
    <source>
        <dbReference type="EMBL" id="KAL3310332.1"/>
    </source>
</evidence>
<dbReference type="InterPro" id="IPR000101">
    <property type="entry name" value="GGT_peptidase"/>
</dbReference>
<organism evidence="2 3">
    <name type="scientific">Cichlidogyrus casuarinus</name>
    <dbReference type="NCBI Taxonomy" id="1844966"/>
    <lineage>
        <taxon>Eukaryota</taxon>
        <taxon>Metazoa</taxon>
        <taxon>Spiralia</taxon>
        <taxon>Lophotrochozoa</taxon>
        <taxon>Platyhelminthes</taxon>
        <taxon>Monogenea</taxon>
        <taxon>Monopisthocotylea</taxon>
        <taxon>Dactylogyridea</taxon>
        <taxon>Ancyrocephalidae</taxon>
        <taxon>Cichlidogyrus</taxon>
    </lineage>
</organism>
<dbReference type="PANTHER" id="PTHR11686">
    <property type="entry name" value="GAMMA GLUTAMYL TRANSPEPTIDASE"/>
    <property type="match status" value="1"/>
</dbReference>
<comment type="caution">
    <text evidence="2">The sequence shown here is derived from an EMBL/GenBank/DDBJ whole genome shotgun (WGS) entry which is preliminary data.</text>
</comment>
<dbReference type="Pfam" id="PF01019">
    <property type="entry name" value="G_glu_transpept"/>
    <property type="match status" value="1"/>
</dbReference>
<dbReference type="PANTHER" id="PTHR11686:SF9">
    <property type="entry name" value="RE13973P"/>
    <property type="match status" value="1"/>
</dbReference>
<dbReference type="Proteomes" id="UP001626550">
    <property type="component" value="Unassembled WGS sequence"/>
</dbReference>
<dbReference type="PRINTS" id="PR01210">
    <property type="entry name" value="GGTRANSPTASE"/>
</dbReference>
<dbReference type="InterPro" id="IPR029055">
    <property type="entry name" value="Ntn_hydrolases_N"/>
</dbReference>